<dbReference type="EMBL" id="RSCD01000011">
    <property type="protein sequence ID" value="RSH90067.1"/>
    <property type="molecule type" value="Genomic_DNA"/>
</dbReference>
<evidence type="ECO:0000259" key="8">
    <source>
        <dbReference type="Pfam" id="PF01937"/>
    </source>
</evidence>
<comment type="catalytic activity">
    <reaction evidence="1 7">
        <text>beta-D-fructose 1-phosphate + H2O = D-fructose + phosphate</text>
        <dbReference type="Rhea" id="RHEA:35603"/>
        <dbReference type="ChEBI" id="CHEBI:15377"/>
        <dbReference type="ChEBI" id="CHEBI:37721"/>
        <dbReference type="ChEBI" id="CHEBI:43474"/>
        <dbReference type="ChEBI" id="CHEBI:138881"/>
    </reaction>
</comment>
<sequence>MIESKDLHEGFEQPGSALEIAFMEMIQADLWGNATDLSLLVDLKYEDLQKLQAVGAKAQAEQAKMILRNDLPKVWDCLKRMKDGRVDIVLDNAGFELYTDLIFADFLISSTPFVSEVVFHPKNIPWFVSDVLPYDFTWAIDSLADTTFFKSHSKVPLTDDDVAHLGSLAKRWRGHLDSGRFRLSVPLDTPLGGDTPLGSFWTTQYAYQDMPAAAPHLVDELAKSGLVVFKGDLNYRKRVLIGDAKWPTTTSFEKALGPLAGKITLVSLRTNKADTIAGLPEGVEAELDTKAPDWRVSGKYAVVSFSPKRE</sequence>
<evidence type="ECO:0000256" key="2">
    <source>
        <dbReference type="ARBA" id="ARBA00009519"/>
    </source>
</evidence>
<dbReference type="GO" id="GO:0097023">
    <property type="term" value="F:fructose 6-phosphate aldolase activity"/>
    <property type="evidence" value="ECO:0007669"/>
    <property type="project" value="RHEA"/>
</dbReference>
<evidence type="ECO:0000313" key="9">
    <source>
        <dbReference type="EMBL" id="RSH90067.1"/>
    </source>
</evidence>
<dbReference type="PANTHER" id="PTHR12260:SF6">
    <property type="entry name" value="DAMAGE-CONTROL PHOSPHATASE ARMT1"/>
    <property type="match status" value="1"/>
</dbReference>
<evidence type="ECO:0000256" key="4">
    <source>
        <dbReference type="ARBA" id="ARBA00022801"/>
    </source>
</evidence>
<dbReference type="GO" id="GO:0103026">
    <property type="term" value="F:fructose-1-phosphatase activity"/>
    <property type="evidence" value="ECO:0007669"/>
    <property type="project" value="RHEA"/>
</dbReference>
<gene>
    <name evidence="9" type="ORF">EHS25_001400</name>
</gene>
<protein>
    <recommendedName>
        <fullName evidence="7">Sugar phosphate phosphatase</fullName>
        <ecNumber evidence="7">3.1.3.-</ecNumber>
    </recommendedName>
</protein>
<organism evidence="9 10">
    <name type="scientific">Saitozyma podzolica</name>
    <dbReference type="NCBI Taxonomy" id="1890683"/>
    <lineage>
        <taxon>Eukaryota</taxon>
        <taxon>Fungi</taxon>
        <taxon>Dikarya</taxon>
        <taxon>Basidiomycota</taxon>
        <taxon>Agaricomycotina</taxon>
        <taxon>Tremellomycetes</taxon>
        <taxon>Tremellales</taxon>
        <taxon>Trimorphomycetaceae</taxon>
        <taxon>Saitozyma</taxon>
    </lineage>
</organism>
<dbReference type="OrthoDB" id="541375at2759"/>
<dbReference type="AlphaFoldDB" id="A0A427YGD9"/>
<dbReference type="GO" id="GO:0005634">
    <property type="term" value="C:nucleus"/>
    <property type="evidence" value="ECO:0007669"/>
    <property type="project" value="TreeGrafter"/>
</dbReference>
<evidence type="ECO:0000313" key="10">
    <source>
        <dbReference type="Proteomes" id="UP000279259"/>
    </source>
</evidence>
<dbReference type="GO" id="GO:0046872">
    <property type="term" value="F:metal ion binding"/>
    <property type="evidence" value="ECO:0007669"/>
    <property type="project" value="UniProtKB-UniRule"/>
</dbReference>
<dbReference type="EC" id="3.1.3.-" evidence="7"/>
<dbReference type="Proteomes" id="UP000279259">
    <property type="component" value="Unassembled WGS sequence"/>
</dbReference>
<evidence type="ECO:0000256" key="1">
    <source>
        <dbReference type="ARBA" id="ARBA00001326"/>
    </source>
</evidence>
<keyword evidence="5 7" id="KW-0464">Manganese</keyword>
<dbReference type="InterPro" id="IPR036075">
    <property type="entry name" value="ARMT-1-like_metal-bd_sf"/>
</dbReference>
<dbReference type="GO" id="GO:0006974">
    <property type="term" value="P:DNA damage response"/>
    <property type="evidence" value="ECO:0007669"/>
    <property type="project" value="TreeGrafter"/>
</dbReference>
<comment type="caution">
    <text evidence="9">The sequence shown here is derived from an EMBL/GenBank/DDBJ whole genome shotgun (WGS) entry which is preliminary data.</text>
</comment>
<evidence type="ECO:0000256" key="5">
    <source>
        <dbReference type="ARBA" id="ARBA00023211"/>
    </source>
</evidence>
<comment type="cofactor">
    <cofactor evidence="7">
        <name>Mn(2+)</name>
        <dbReference type="ChEBI" id="CHEBI:29035"/>
    </cofactor>
    <cofactor evidence="7">
        <name>Ni(2+)</name>
        <dbReference type="ChEBI" id="CHEBI:49786"/>
    </cofactor>
</comment>
<dbReference type="PANTHER" id="PTHR12260">
    <property type="entry name" value="DAMAGE-CONTROL PHOSPHATASE ARMT1"/>
    <property type="match status" value="1"/>
</dbReference>
<evidence type="ECO:0000256" key="3">
    <source>
        <dbReference type="ARBA" id="ARBA00022723"/>
    </source>
</evidence>
<feature type="domain" description="Damage-control phosphatase ARMT1-like metal-binding" evidence="8">
    <location>
        <begin position="19"/>
        <end position="285"/>
    </location>
</feature>
<dbReference type="SUPFAM" id="SSF111321">
    <property type="entry name" value="AF1104-like"/>
    <property type="match status" value="1"/>
</dbReference>
<accession>A0A427YGD9</accession>
<dbReference type="Pfam" id="PF01937">
    <property type="entry name" value="ARMT1-like_dom"/>
    <property type="match status" value="1"/>
</dbReference>
<dbReference type="InterPro" id="IPR039763">
    <property type="entry name" value="ARMT1"/>
</dbReference>
<dbReference type="STRING" id="1890683.A0A427YGD9"/>
<name>A0A427YGD9_9TREE</name>
<keyword evidence="10" id="KW-1185">Reference proteome</keyword>
<reference evidence="9 10" key="1">
    <citation type="submission" date="2018-11" db="EMBL/GenBank/DDBJ databases">
        <title>Genome sequence of Saitozyma podzolica DSM 27192.</title>
        <authorList>
            <person name="Aliyu H."/>
            <person name="Gorte O."/>
            <person name="Ochsenreither K."/>
        </authorList>
    </citation>
    <scope>NUCLEOTIDE SEQUENCE [LARGE SCALE GENOMIC DNA]</scope>
    <source>
        <strain evidence="9 10">DSM 27192</strain>
    </source>
</reference>
<comment type="function">
    <text evidence="7">Metal-dependent phosphatase that shows phosphatase activity against several substrates, including fructose-1-phosphate and fructose-6-phosphate. Its preference for fructose-1-phosphate, a strong glycating agent that causes DNA damage rather than a canonical yeast metabolite, suggests a damage-control function in hexose phosphate metabolism.</text>
</comment>
<comment type="similarity">
    <text evidence="2 7">Belongs to the damage-control phosphatase family. Sugar phosphate phosphatase III subfamily.</text>
</comment>
<keyword evidence="3 7" id="KW-0479">Metal-binding</keyword>
<dbReference type="InterPro" id="IPR002791">
    <property type="entry name" value="ARMT1-like_metal-bd"/>
</dbReference>
<proteinExistence type="inferred from homology"/>
<dbReference type="Gene3D" id="3.40.50.10880">
    <property type="entry name" value="Uncharacterised protein PF01937, DUF89, domain 3"/>
    <property type="match status" value="1"/>
</dbReference>
<comment type="domain">
    <text evidence="7">Subfamily III proteins have a conserved RTxK motif about 40-50 residues from the C-terminus; the threonine may be replaced by serine or cysteine.</text>
</comment>
<evidence type="ECO:0000256" key="6">
    <source>
        <dbReference type="ARBA" id="ARBA00048809"/>
    </source>
</evidence>
<comment type="catalytic activity">
    <reaction evidence="6 7">
        <text>beta-D-fructose 6-phosphate = dihydroxyacetone + D-glyceraldehyde 3-phosphate</text>
        <dbReference type="Rhea" id="RHEA:28002"/>
        <dbReference type="ChEBI" id="CHEBI:16016"/>
        <dbReference type="ChEBI" id="CHEBI:57634"/>
        <dbReference type="ChEBI" id="CHEBI:59776"/>
    </reaction>
</comment>
<evidence type="ECO:0000256" key="7">
    <source>
        <dbReference type="RuleBase" id="RU367030"/>
    </source>
</evidence>
<keyword evidence="4 7" id="KW-0378">Hydrolase</keyword>